<evidence type="ECO:0000256" key="2">
    <source>
        <dbReference type="ARBA" id="ARBA00022741"/>
    </source>
</evidence>
<dbReference type="InterPro" id="IPR001482">
    <property type="entry name" value="T2SS/T4SS_dom"/>
</dbReference>
<feature type="transmembrane region" description="Helical" evidence="4">
    <location>
        <begin position="545"/>
        <end position="566"/>
    </location>
</feature>
<dbReference type="Gene3D" id="3.40.50.300">
    <property type="entry name" value="P-loop containing nucleotide triphosphate hydrolases"/>
    <property type="match status" value="1"/>
</dbReference>
<dbReference type="PANTHER" id="PTHR30258">
    <property type="entry name" value="TYPE II SECRETION SYSTEM PROTEIN GSPE-RELATED"/>
    <property type="match status" value="1"/>
</dbReference>
<evidence type="ECO:0000256" key="3">
    <source>
        <dbReference type="ARBA" id="ARBA00022840"/>
    </source>
</evidence>
<dbReference type="SUPFAM" id="SSF52540">
    <property type="entry name" value="P-loop containing nucleoside triphosphate hydrolases"/>
    <property type="match status" value="1"/>
</dbReference>
<proteinExistence type="inferred from homology"/>
<reference evidence="6" key="1">
    <citation type="journal article" name="Microorganisms">
        <title>Presence of Chromosomal crpP-like Genes Is Not Always Associated with Ciprofloxacin Resistance in Pseudomonas aeruginosa Clinical Isolates Recovered in ICU Patients from Portugal and Spain.</title>
        <authorList>
            <person name="Hernandez-Garcia M."/>
            <person name="Garcia-Castillo M."/>
            <person name="Garcia-Fernandez S."/>
            <person name="Lopez-Mendoza D."/>
            <person name="Diaz-Reganon J."/>
            <person name="Romano J."/>
            <person name="Passaro L."/>
            <person name="Paixao L."/>
            <person name="Canton R."/>
        </authorList>
    </citation>
    <scope>NUCLEOTIDE SEQUENCE</scope>
    <source>
        <strain evidence="6">CC446</strain>
    </source>
</reference>
<keyword evidence="3" id="KW-0067">ATP-binding</keyword>
<dbReference type="Gene3D" id="3.30.450.90">
    <property type="match status" value="1"/>
</dbReference>
<dbReference type="Pfam" id="PF00437">
    <property type="entry name" value="T2SSE"/>
    <property type="match status" value="1"/>
</dbReference>
<sequence>MTNLQIAALVQPSMVTQLLTADGGEWEVSKHLQEIMALAADGTLYLSESHQNDIHVLSFIDRLDRRGFRYQLNLTDLQTIHQLYRAVAMDGLVDSDGQRATQMQERVVKIIRKATELRASDVHFVVSPAGTGSKIRFRVDGLLKTVEQYRSQELHELCATIYQSMCDVAEPLFKPQLDQDARMSQAFVEKLNLFGARIATRPRAGGFLMILRLLYDDTGLDSLEQLGYLPEQNALFDRMMRMPYGINILSGPTGSGKSMTLKVTMEGLDKLHGGSKHILTIEDPPEYRIRGEGINQTPLVYDATDPDAERQAWAAGIANGMRLDPDYMMIGEVRDLFAAVAAFRGAMTGHGLWSTLHTNSAIGIVQRLKDLGVDPGLLFDPALLTGLINQSLLPKLCPHCKVRFQDHQDQLALDLVERVQRLTDVSQVYVKGPGCQACRGSGVNGRSIVAEVVLAGIRPYDSLASMIKISPPWLKQRLEAARYGVGLGQNLGVALRSAGHDFPDRQAIQYLCILANRGGFSEALVKFSRRWQETSLKQIELAAGLVKNFALIFIGALMILVLLGAYQAQQLIQSMNH</sequence>
<evidence type="ECO:0000313" key="6">
    <source>
        <dbReference type="EMBL" id="QSV17765.1"/>
    </source>
</evidence>
<protein>
    <submittedName>
        <fullName evidence="6">Pilus assembly protein</fullName>
    </submittedName>
</protein>
<dbReference type="InterPro" id="IPR027417">
    <property type="entry name" value="P-loop_NTPase"/>
</dbReference>
<gene>
    <name evidence="6" type="primary">pilus assembly protein</name>
</gene>
<evidence type="ECO:0000256" key="4">
    <source>
        <dbReference type="SAM" id="Phobius"/>
    </source>
</evidence>
<evidence type="ECO:0000256" key="1">
    <source>
        <dbReference type="ARBA" id="ARBA00006611"/>
    </source>
</evidence>
<accession>A0A8A2FNH3</accession>
<dbReference type="GO" id="GO:0005886">
    <property type="term" value="C:plasma membrane"/>
    <property type="evidence" value="ECO:0007669"/>
    <property type="project" value="UniProtKB-SubCell"/>
</dbReference>
<comment type="similarity">
    <text evidence="1">Belongs to the GSP E family.</text>
</comment>
<keyword evidence="4" id="KW-1133">Transmembrane helix</keyword>
<keyword evidence="4" id="KW-0812">Transmembrane</keyword>
<dbReference type="EMBL" id="MT577550">
    <property type="protein sequence ID" value="QSV17765.1"/>
    <property type="molecule type" value="Genomic_DNA"/>
</dbReference>
<dbReference type="PANTHER" id="PTHR30258:SF1">
    <property type="entry name" value="PROTEIN TRANSPORT PROTEIN HOFB HOMOLOG"/>
    <property type="match status" value="1"/>
</dbReference>
<dbReference type="GO" id="GO:0016887">
    <property type="term" value="F:ATP hydrolysis activity"/>
    <property type="evidence" value="ECO:0007669"/>
    <property type="project" value="TreeGrafter"/>
</dbReference>
<organism evidence="6">
    <name type="scientific">Pseudomonas aeruginosa</name>
    <dbReference type="NCBI Taxonomy" id="287"/>
    <lineage>
        <taxon>Bacteria</taxon>
        <taxon>Pseudomonadati</taxon>
        <taxon>Pseudomonadota</taxon>
        <taxon>Gammaproteobacteria</taxon>
        <taxon>Pseudomonadales</taxon>
        <taxon>Pseudomonadaceae</taxon>
        <taxon>Pseudomonas</taxon>
    </lineage>
</organism>
<keyword evidence="2" id="KW-0547">Nucleotide-binding</keyword>
<dbReference type="GO" id="GO:0005524">
    <property type="term" value="F:ATP binding"/>
    <property type="evidence" value="ECO:0007669"/>
    <property type="project" value="UniProtKB-KW"/>
</dbReference>
<name>A0A8A2FNH3_PSEAI</name>
<keyword evidence="4" id="KW-0472">Membrane</keyword>
<dbReference type="AlphaFoldDB" id="A0A8A2FNH3"/>
<feature type="domain" description="Bacterial type II secretion system protein E" evidence="5">
    <location>
        <begin position="321"/>
        <end position="335"/>
    </location>
</feature>
<dbReference type="PROSITE" id="PS00662">
    <property type="entry name" value="T2SP_E"/>
    <property type="match status" value="1"/>
</dbReference>
<evidence type="ECO:0000259" key="5">
    <source>
        <dbReference type="PROSITE" id="PS00662"/>
    </source>
</evidence>